<reference evidence="2" key="1">
    <citation type="submission" date="2023-04" db="EMBL/GenBank/DDBJ databases">
        <title>Phytophthora fragariaefolia NBRC 109709.</title>
        <authorList>
            <person name="Ichikawa N."/>
            <person name="Sato H."/>
            <person name="Tonouchi N."/>
        </authorList>
    </citation>
    <scope>NUCLEOTIDE SEQUENCE</scope>
    <source>
        <strain evidence="2">NBRC 109709</strain>
    </source>
</reference>
<dbReference type="InterPro" id="IPR038717">
    <property type="entry name" value="Tc1-like_DDE_dom"/>
</dbReference>
<proteinExistence type="predicted"/>
<dbReference type="AlphaFoldDB" id="A0A9W6XLB8"/>
<dbReference type="EMBL" id="BSXT01001287">
    <property type="protein sequence ID" value="GMF40772.1"/>
    <property type="molecule type" value="Genomic_DNA"/>
</dbReference>
<dbReference type="Gene3D" id="3.30.420.10">
    <property type="entry name" value="Ribonuclease H-like superfamily/Ribonuclease H"/>
    <property type="match status" value="1"/>
</dbReference>
<sequence>MPSRYTLAVKLRILDATRTGGDWEALAEVDNININTARCWLRRYSTYSDALQPPARGGKRAQKMTAVGLSFLLSMLSIDRDLTLRLLADDLEQAWSISVSQTVKTHLDASLITMKQFHKEPQYMNTEPNKLKRRDFLVRWQQLQAAGKSVIYMVEINFNLWSSRTRGRILRGRRAVKKVLAGGGQNPQVIACIGKGGVTHYETKLGSNKYQHSNEFISNTLRKFADVSNVVVVLDNAPCHAHAEAVFAEAEFAAATLPRLGPYSCMLNPIDNVFSAFKSAVKDFMTERRAKIIAVPPGKTMKAHRQRFLLEAAATPFPRVATAQLCASCYRHTLRFHVKVSALEDMPVGC</sequence>
<dbReference type="OrthoDB" id="8951911at2759"/>
<dbReference type="SUPFAM" id="SSF46689">
    <property type="entry name" value="Homeodomain-like"/>
    <property type="match status" value="1"/>
</dbReference>
<gene>
    <name evidence="2" type="ORF">Pfra01_001263600</name>
</gene>
<dbReference type="GO" id="GO:0003676">
    <property type="term" value="F:nucleic acid binding"/>
    <property type="evidence" value="ECO:0007669"/>
    <property type="project" value="InterPro"/>
</dbReference>
<name>A0A9W6XLB8_9STRA</name>
<dbReference type="InterPro" id="IPR009057">
    <property type="entry name" value="Homeodomain-like_sf"/>
</dbReference>
<protein>
    <submittedName>
        <fullName evidence="2">Unnamed protein product</fullName>
    </submittedName>
</protein>
<keyword evidence="3" id="KW-1185">Reference proteome</keyword>
<feature type="domain" description="Tc1-like transposase DDE" evidence="1">
    <location>
        <begin position="150"/>
        <end position="283"/>
    </location>
</feature>
<evidence type="ECO:0000313" key="3">
    <source>
        <dbReference type="Proteomes" id="UP001165121"/>
    </source>
</evidence>
<organism evidence="2 3">
    <name type="scientific">Phytophthora fragariaefolia</name>
    <dbReference type="NCBI Taxonomy" id="1490495"/>
    <lineage>
        <taxon>Eukaryota</taxon>
        <taxon>Sar</taxon>
        <taxon>Stramenopiles</taxon>
        <taxon>Oomycota</taxon>
        <taxon>Peronosporomycetes</taxon>
        <taxon>Peronosporales</taxon>
        <taxon>Peronosporaceae</taxon>
        <taxon>Phytophthora</taxon>
    </lineage>
</organism>
<comment type="caution">
    <text evidence="2">The sequence shown here is derived from an EMBL/GenBank/DDBJ whole genome shotgun (WGS) entry which is preliminary data.</text>
</comment>
<accession>A0A9W6XLB8</accession>
<evidence type="ECO:0000313" key="2">
    <source>
        <dbReference type="EMBL" id="GMF40772.1"/>
    </source>
</evidence>
<dbReference type="InterPro" id="IPR036397">
    <property type="entry name" value="RNaseH_sf"/>
</dbReference>
<dbReference type="Proteomes" id="UP001165121">
    <property type="component" value="Unassembled WGS sequence"/>
</dbReference>
<evidence type="ECO:0000259" key="1">
    <source>
        <dbReference type="Pfam" id="PF13358"/>
    </source>
</evidence>
<dbReference type="Pfam" id="PF13358">
    <property type="entry name" value="DDE_3"/>
    <property type="match status" value="1"/>
</dbReference>